<dbReference type="Pfam" id="PF12833">
    <property type="entry name" value="HTH_18"/>
    <property type="match status" value="1"/>
</dbReference>
<proteinExistence type="predicted"/>
<keyword evidence="3" id="KW-0804">Transcription</keyword>
<dbReference type="PANTHER" id="PTHR46796">
    <property type="entry name" value="HTH-TYPE TRANSCRIPTIONAL ACTIVATOR RHAS-RELATED"/>
    <property type="match status" value="1"/>
</dbReference>
<dbReference type="EMBL" id="CP128986">
    <property type="protein sequence ID" value="WOC12006.1"/>
    <property type="molecule type" value="Genomic_DNA"/>
</dbReference>
<evidence type="ECO:0000256" key="2">
    <source>
        <dbReference type="ARBA" id="ARBA00023125"/>
    </source>
</evidence>
<reference evidence="6" key="1">
    <citation type="submission" date="2023-06" db="EMBL/GenBank/DDBJ databases">
        <title>Gordonia sp. nov. and Pseudochrobactrum sp. nov., two species isolated from the burying beetle Nicrophorus vespilloides.</title>
        <authorList>
            <person name="Poehlein A."/>
            <person name="Guzman J."/>
            <person name="Daniel R."/>
            <person name="Vilcinskas A."/>
        </authorList>
    </citation>
    <scope>NUCLEOTIDE SEQUENCE</scope>
    <source>
        <strain evidence="6">MP11Mi</strain>
    </source>
</reference>
<evidence type="ECO:0000256" key="3">
    <source>
        <dbReference type="ARBA" id="ARBA00023163"/>
    </source>
</evidence>
<dbReference type="SUPFAM" id="SSF46689">
    <property type="entry name" value="Homeodomain-like"/>
    <property type="match status" value="1"/>
</dbReference>
<dbReference type="InterPro" id="IPR050204">
    <property type="entry name" value="AraC_XylS_family_regulators"/>
</dbReference>
<keyword evidence="2" id="KW-0238">DNA-binding</keyword>
<dbReference type="GO" id="GO:0003700">
    <property type="term" value="F:DNA-binding transcription factor activity"/>
    <property type="evidence" value="ECO:0007669"/>
    <property type="project" value="InterPro"/>
</dbReference>
<sequence>MEFRDVRGLTGRLCRAGVRVTPYNIKGARPGTHLGIPSPTVTLIVDLRDGLVLTGPGLERQTRFHCGLGELHLESFTIHHDGTQVGVQLDLAPGAVRRLFGVPVGSLSSMLELEHLDAIFASRLRDAVGAVPHEARSAVATDLLGAQLSDAAGAPTGADPDAVRTWHRILRSNGQVTVSELVEQSGWSARRLTSVFTAEFGMGPKQAARLVRFDTARHAMDSGCLASEAAADCGFADQAHMSREFTAFTGLPPKQYVTERHSEFLADGDSDEAPEPTPVRAGITV</sequence>
<feature type="region of interest" description="Disordered" evidence="4">
    <location>
        <begin position="266"/>
        <end position="285"/>
    </location>
</feature>
<dbReference type="InterPro" id="IPR009057">
    <property type="entry name" value="Homeodomain-like_sf"/>
</dbReference>
<protein>
    <recommendedName>
        <fullName evidence="5">HTH araC/xylS-type domain-containing protein</fullName>
    </recommendedName>
</protein>
<evidence type="ECO:0000256" key="1">
    <source>
        <dbReference type="ARBA" id="ARBA00023015"/>
    </source>
</evidence>
<dbReference type="SMART" id="SM00342">
    <property type="entry name" value="HTH_ARAC"/>
    <property type="match status" value="1"/>
</dbReference>
<evidence type="ECO:0000256" key="4">
    <source>
        <dbReference type="SAM" id="MobiDB-lite"/>
    </source>
</evidence>
<evidence type="ECO:0000259" key="5">
    <source>
        <dbReference type="SMART" id="SM00342"/>
    </source>
</evidence>
<dbReference type="AlphaFoldDB" id="A0AA97CT90"/>
<dbReference type="PANTHER" id="PTHR46796:SF15">
    <property type="entry name" value="BLL1074 PROTEIN"/>
    <property type="match status" value="1"/>
</dbReference>
<name>A0AA97CT90_9ACTN</name>
<keyword evidence="1" id="KW-0805">Transcription regulation</keyword>
<accession>A0AA97CT90</accession>
<feature type="domain" description="HTH araC/xylS-type" evidence="5">
    <location>
        <begin position="175"/>
        <end position="257"/>
    </location>
</feature>
<evidence type="ECO:0000313" key="6">
    <source>
        <dbReference type="EMBL" id="WOC12006.1"/>
    </source>
</evidence>
<organism evidence="6">
    <name type="scientific">Gordonia sp. MP11Mi</name>
    <dbReference type="NCBI Taxonomy" id="3022769"/>
    <lineage>
        <taxon>Bacteria</taxon>
        <taxon>Bacillati</taxon>
        <taxon>Actinomycetota</taxon>
        <taxon>Actinomycetes</taxon>
        <taxon>Mycobacteriales</taxon>
        <taxon>Gordoniaceae</taxon>
        <taxon>Gordonia</taxon>
    </lineage>
</organism>
<dbReference type="Gene3D" id="1.10.10.60">
    <property type="entry name" value="Homeodomain-like"/>
    <property type="match status" value="1"/>
</dbReference>
<dbReference type="GO" id="GO:0043565">
    <property type="term" value="F:sequence-specific DNA binding"/>
    <property type="evidence" value="ECO:0007669"/>
    <property type="project" value="InterPro"/>
</dbReference>
<gene>
    <name evidence="6" type="ORF">MP11Mi_10870</name>
</gene>
<dbReference type="RefSeq" id="WP_420041267.1">
    <property type="nucleotide sequence ID" value="NZ_CP128986.1"/>
</dbReference>
<dbReference type="InterPro" id="IPR018060">
    <property type="entry name" value="HTH_AraC"/>
</dbReference>